<dbReference type="RefSeq" id="WP_200397708.1">
    <property type="nucleotide sequence ID" value="NZ_CP066831.1"/>
</dbReference>
<dbReference type="KEGG" id="slf:JEQ17_27570"/>
<protein>
    <submittedName>
        <fullName evidence="3">Uncharacterized protein</fullName>
    </submittedName>
</protein>
<dbReference type="Proteomes" id="UP000595636">
    <property type="component" value="Chromosome"/>
</dbReference>
<evidence type="ECO:0000313" key="3">
    <source>
        <dbReference type="EMBL" id="QQM42810.1"/>
    </source>
</evidence>
<accession>A0A7T7I863</accession>
<reference evidence="3 4" key="1">
    <citation type="submission" date="2020-12" db="EMBL/GenBank/DDBJ databases">
        <title>A novel species.</title>
        <authorList>
            <person name="Li K."/>
        </authorList>
    </citation>
    <scope>NUCLEOTIDE SEQUENCE [LARGE SCALE GENOMIC DNA]</scope>
    <source>
        <strain evidence="3 4">ZYC-3</strain>
    </source>
</reference>
<dbReference type="EMBL" id="CP066831">
    <property type="protein sequence ID" value="QQM42810.1"/>
    <property type="molecule type" value="Genomic_DNA"/>
</dbReference>
<gene>
    <name evidence="3" type="ORF">JEQ17_27570</name>
</gene>
<keyword evidence="2" id="KW-0812">Transmembrane</keyword>
<keyword evidence="2" id="KW-0472">Membrane</keyword>
<feature type="transmembrane region" description="Helical" evidence="2">
    <location>
        <begin position="41"/>
        <end position="58"/>
    </location>
</feature>
<sequence>MGAKKRPAVEPEEPSRAAGACVLVVLGAVAAAAVFAVSPTAGVLAVWMVGAFALWRAARRMSDSRATPPPRGVAPDSDEDARRRRAQARGATDPNGVMCIVHEPAEEEVDET</sequence>
<keyword evidence="2" id="KW-1133">Transmembrane helix</keyword>
<evidence type="ECO:0000313" key="4">
    <source>
        <dbReference type="Proteomes" id="UP000595636"/>
    </source>
</evidence>
<feature type="region of interest" description="Disordered" evidence="1">
    <location>
        <begin position="60"/>
        <end position="112"/>
    </location>
</feature>
<evidence type="ECO:0000256" key="1">
    <source>
        <dbReference type="SAM" id="MobiDB-lite"/>
    </source>
</evidence>
<keyword evidence="4" id="KW-1185">Reference proteome</keyword>
<proteinExistence type="predicted"/>
<organism evidence="3 4">
    <name type="scientific">Streptomyces liliifuscus</name>
    <dbReference type="NCBI Taxonomy" id="2797636"/>
    <lineage>
        <taxon>Bacteria</taxon>
        <taxon>Bacillati</taxon>
        <taxon>Actinomycetota</taxon>
        <taxon>Actinomycetes</taxon>
        <taxon>Kitasatosporales</taxon>
        <taxon>Streptomycetaceae</taxon>
        <taxon>Streptomyces</taxon>
    </lineage>
</organism>
<dbReference type="AlphaFoldDB" id="A0A7T7I863"/>
<evidence type="ECO:0000256" key="2">
    <source>
        <dbReference type="SAM" id="Phobius"/>
    </source>
</evidence>
<name>A0A7T7I863_9ACTN</name>